<dbReference type="AlphaFoldDB" id="A0A8J7FPE9"/>
<dbReference type="EMBL" id="JADFUA010000005">
    <property type="protein sequence ID" value="MBE9609749.1"/>
    <property type="molecule type" value="Genomic_DNA"/>
</dbReference>
<gene>
    <name evidence="3" type="ORF">INR99_10320</name>
</gene>
<evidence type="ECO:0000256" key="2">
    <source>
        <dbReference type="SAM" id="Phobius"/>
    </source>
</evidence>
<proteinExistence type="predicted"/>
<accession>A0A8J7FPE9</accession>
<reference evidence="3 4" key="1">
    <citation type="submission" date="2020-10" db="EMBL/GenBank/DDBJ databases">
        <title>The genome sequence of Chitinilyticum litopenaei 4Y14.</title>
        <authorList>
            <person name="Liu Y."/>
        </authorList>
    </citation>
    <scope>NUCLEOTIDE SEQUENCE [LARGE SCALE GENOMIC DNA]</scope>
    <source>
        <strain evidence="3 4">4Y14</strain>
    </source>
</reference>
<sequence length="124" mass="13397">MRVPRGFTLIEMMVVIAIIGILAAIAIPNYQQYLIKTRRTDVQKELTSHAQDLERYFSTNGRYTSSGTTCGISDPVSSYYTITTSCATANEFTITASPIAGKSQSADGDQTLSSSGAKTGKWSN</sequence>
<dbReference type="RefSeq" id="WP_194116272.1">
    <property type="nucleotide sequence ID" value="NZ_JADFUA010000005.1"/>
</dbReference>
<evidence type="ECO:0000313" key="4">
    <source>
        <dbReference type="Proteomes" id="UP000604481"/>
    </source>
</evidence>
<evidence type="ECO:0000313" key="3">
    <source>
        <dbReference type="EMBL" id="MBE9609749.1"/>
    </source>
</evidence>
<feature type="region of interest" description="Disordered" evidence="1">
    <location>
        <begin position="100"/>
        <end position="124"/>
    </location>
</feature>
<dbReference type="InterPro" id="IPR045584">
    <property type="entry name" value="Pilin-like"/>
</dbReference>
<dbReference type="PANTHER" id="PTHR30093:SF47">
    <property type="entry name" value="TYPE IV PILUS NON-CORE MINOR PILIN PILE"/>
    <property type="match status" value="1"/>
</dbReference>
<dbReference type="Pfam" id="PF07963">
    <property type="entry name" value="N_methyl"/>
    <property type="match status" value="1"/>
</dbReference>
<name>A0A8J7FPE9_9NEIS</name>
<dbReference type="NCBIfam" id="TIGR02532">
    <property type="entry name" value="IV_pilin_GFxxxE"/>
    <property type="match status" value="1"/>
</dbReference>
<protein>
    <submittedName>
        <fullName evidence="3">Prepilin-type N-terminal cleavage/methylation domain-containing protein</fullName>
    </submittedName>
</protein>
<evidence type="ECO:0000256" key="1">
    <source>
        <dbReference type="SAM" id="MobiDB-lite"/>
    </source>
</evidence>
<keyword evidence="2" id="KW-0812">Transmembrane</keyword>
<keyword evidence="2" id="KW-0472">Membrane</keyword>
<keyword evidence="2" id="KW-1133">Transmembrane helix</keyword>
<feature type="transmembrane region" description="Helical" evidence="2">
    <location>
        <begin position="6"/>
        <end position="30"/>
    </location>
</feature>
<dbReference type="GO" id="GO:0043683">
    <property type="term" value="P:type IV pilus assembly"/>
    <property type="evidence" value="ECO:0007669"/>
    <property type="project" value="InterPro"/>
</dbReference>
<dbReference type="InterPro" id="IPR012902">
    <property type="entry name" value="N_methyl_site"/>
</dbReference>
<dbReference type="SUPFAM" id="SSF54523">
    <property type="entry name" value="Pili subunits"/>
    <property type="match status" value="1"/>
</dbReference>
<dbReference type="Proteomes" id="UP000604481">
    <property type="component" value="Unassembled WGS sequence"/>
</dbReference>
<dbReference type="PANTHER" id="PTHR30093">
    <property type="entry name" value="GENERAL SECRETION PATHWAY PROTEIN G"/>
    <property type="match status" value="1"/>
</dbReference>
<comment type="caution">
    <text evidence="3">The sequence shown here is derived from an EMBL/GenBank/DDBJ whole genome shotgun (WGS) entry which is preliminary data.</text>
</comment>
<dbReference type="InterPro" id="IPR031982">
    <property type="entry name" value="PilE-like"/>
</dbReference>
<organism evidence="3 4">
    <name type="scientific">Chitinilyticum piscinae</name>
    <dbReference type="NCBI Taxonomy" id="2866724"/>
    <lineage>
        <taxon>Bacteria</taxon>
        <taxon>Pseudomonadati</taxon>
        <taxon>Pseudomonadota</taxon>
        <taxon>Betaproteobacteria</taxon>
        <taxon>Neisseriales</taxon>
        <taxon>Chitinibacteraceae</taxon>
        <taxon>Chitinilyticum</taxon>
    </lineage>
</organism>
<keyword evidence="4" id="KW-1185">Reference proteome</keyword>
<dbReference type="Gene3D" id="3.30.700.10">
    <property type="entry name" value="Glycoprotein, Type 4 Pilin"/>
    <property type="match status" value="1"/>
</dbReference>
<dbReference type="Pfam" id="PF16732">
    <property type="entry name" value="ComP_DUS"/>
    <property type="match status" value="1"/>
</dbReference>
<dbReference type="PROSITE" id="PS00409">
    <property type="entry name" value="PROKAR_NTER_METHYL"/>
    <property type="match status" value="1"/>
</dbReference>